<dbReference type="EMBL" id="CM044707">
    <property type="protein sequence ID" value="KAI5654071.1"/>
    <property type="molecule type" value="Genomic_DNA"/>
</dbReference>
<proteinExistence type="predicted"/>
<organism evidence="1 2">
    <name type="scientific">Catharanthus roseus</name>
    <name type="common">Madagascar periwinkle</name>
    <name type="synonym">Vinca rosea</name>
    <dbReference type="NCBI Taxonomy" id="4058"/>
    <lineage>
        <taxon>Eukaryota</taxon>
        <taxon>Viridiplantae</taxon>
        <taxon>Streptophyta</taxon>
        <taxon>Embryophyta</taxon>
        <taxon>Tracheophyta</taxon>
        <taxon>Spermatophyta</taxon>
        <taxon>Magnoliopsida</taxon>
        <taxon>eudicotyledons</taxon>
        <taxon>Gunneridae</taxon>
        <taxon>Pentapetalae</taxon>
        <taxon>asterids</taxon>
        <taxon>lamiids</taxon>
        <taxon>Gentianales</taxon>
        <taxon>Apocynaceae</taxon>
        <taxon>Rauvolfioideae</taxon>
        <taxon>Vinceae</taxon>
        <taxon>Catharanthinae</taxon>
        <taxon>Catharanthus</taxon>
    </lineage>
</organism>
<accession>A0ACB9ZZY2</accession>
<keyword evidence="2" id="KW-1185">Reference proteome</keyword>
<name>A0ACB9ZZY2_CATRO</name>
<reference evidence="2" key="1">
    <citation type="journal article" date="2023" name="Nat. Plants">
        <title>Single-cell RNA sequencing provides a high-resolution roadmap for understanding the multicellular compartmentation of specialized metabolism.</title>
        <authorList>
            <person name="Sun S."/>
            <person name="Shen X."/>
            <person name="Li Y."/>
            <person name="Li Y."/>
            <person name="Wang S."/>
            <person name="Li R."/>
            <person name="Zhang H."/>
            <person name="Shen G."/>
            <person name="Guo B."/>
            <person name="Wei J."/>
            <person name="Xu J."/>
            <person name="St-Pierre B."/>
            <person name="Chen S."/>
            <person name="Sun C."/>
        </authorList>
    </citation>
    <scope>NUCLEOTIDE SEQUENCE [LARGE SCALE GENOMIC DNA]</scope>
</reference>
<comment type="caution">
    <text evidence="1">The sequence shown here is derived from an EMBL/GenBank/DDBJ whole genome shotgun (WGS) entry which is preliminary data.</text>
</comment>
<dbReference type="Proteomes" id="UP001060085">
    <property type="component" value="Linkage Group LG07"/>
</dbReference>
<sequence length="128" mass="13845">MKGKKACRNRVASDWEDLCFPGAISLPSNHMMPRHINSIGMWKGRGRIHGERIYLVGHLWHEGRLDLIEGSNGRTDEERAPVASLAAVAAGFAKAKGAPNLILNSFGTVSYSSIPSDAFDILGTGLTQ</sequence>
<protein>
    <submittedName>
        <fullName evidence="1">Uncharacterized protein</fullName>
    </submittedName>
</protein>
<evidence type="ECO:0000313" key="2">
    <source>
        <dbReference type="Proteomes" id="UP001060085"/>
    </source>
</evidence>
<evidence type="ECO:0000313" key="1">
    <source>
        <dbReference type="EMBL" id="KAI5654071.1"/>
    </source>
</evidence>
<gene>
    <name evidence="1" type="ORF">M9H77_31258</name>
</gene>